<evidence type="ECO:0000313" key="2">
    <source>
        <dbReference type="EMBL" id="CAH8246083.1"/>
    </source>
</evidence>
<organism evidence="2 3">
    <name type="scientific">Paenibacillus melissococcoides</name>
    <dbReference type="NCBI Taxonomy" id="2912268"/>
    <lineage>
        <taxon>Bacteria</taxon>
        <taxon>Bacillati</taxon>
        <taxon>Bacillota</taxon>
        <taxon>Bacilli</taxon>
        <taxon>Bacillales</taxon>
        <taxon>Paenibacillaceae</taxon>
        <taxon>Paenibacillus</taxon>
    </lineage>
</organism>
<name>A0ABM9G338_9BACL</name>
<dbReference type="InterPro" id="IPR054201">
    <property type="entry name" value="DUF6906"/>
</dbReference>
<dbReference type="EMBL" id="CALYLO010000004">
    <property type="protein sequence ID" value="CAH8246083.1"/>
    <property type="molecule type" value="Genomic_DNA"/>
</dbReference>
<sequence>MKNGKKPTRRQKSAIEWAGLSPEKWLVAKSVGGMLHLIHRFTNKERIIPMGE</sequence>
<reference evidence="2" key="1">
    <citation type="submission" date="2022-06" db="EMBL/GenBank/DDBJ databases">
        <authorList>
            <person name="Dietemann V."/>
            <person name="Ory F."/>
            <person name="Dainat B."/>
            <person name="Oberhansli S."/>
        </authorList>
    </citation>
    <scope>NUCLEOTIDE SEQUENCE</scope>
    <source>
        <strain evidence="2">Ena-SAMPLE-TAB-26-04-2022-14:26:32:270-5432</strain>
    </source>
</reference>
<evidence type="ECO:0000259" key="1">
    <source>
        <dbReference type="Pfam" id="PF21847"/>
    </source>
</evidence>
<keyword evidence="3" id="KW-1185">Reference proteome</keyword>
<evidence type="ECO:0000313" key="3">
    <source>
        <dbReference type="Proteomes" id="UP001154322"/>
    </source>
</evidence>
<proteinExistence type="predicted"/>
<comment type="caution">
    <text evidence="2">The sequence shown here is derived from an EMBL/GenBank/DDBJ whole genome shotgun (WGS) entry which is preliminary data.</text>
</comment>
<feature type="domain" description="DUF6906" evidence="1">
    <location>
        <begin position="1"/>
        <end position="49"/>
    </location>
</feature>
<gene>
    <name evidence="2" type="ORF">WJ0W_003320</name>
</gene>
<accession>A0ABM9G338</accession>
<dbReference type="Proteomes" id="UP001154322">
    <property type="component" value="Unassembled WGS sequence"/>
</dbReference>
<dbReference type="RefSeq" id="WP_213427759.1">
    <property type="nucleotide sequence ID" value="NZ_AP031286.1"/>
</dbReference>
<dbReference type="Pfam" id="PF21847">
    <property type="entry name" value="DUF6906"/>
    <property type="match status" value="1"/>
</dbReference>
<protein>
    <recommendedName>
        <fullName evidence="1">DUF6906 domain-containing protein</fullName>
    </recommendedName>
</protein>